<feature type="transmembrane region" description="Helical" evidence="2">
    <location>
        <begin position="278"/>
        <end position="300"/>
    </location>
</feature>
<keyword evidence="2" id="KW-0812">Transmembrane</keyword>
<feature type="compositionally biased region" description="Basic and acidic residues" evidence="1">
    <location>
        <begin position="22"/>
        <end position="36"/>
    </location>
</feature>
<protein>
    <submittedName>
        <fullName evidence="3">Uncharacterized protein</fullName>
    </submittedName>
</protein>
<evidence type="ECO:0000256" key="2">
    <source>
        <dbReference type="SAM" id="Phobius"/>
    </source>
</evidence>
<reference evidence="3" key="1">
    <citation type="submission" date="2022-08" db="EMBL/GenBank/DDBJ databases">
        <authorList>
            <consortium name="DOE Joint Genome Institute"/>
            <person name="Min B."/>
            <person name="Riley R."/>
            <person name="Sierra-Patev S."/>
            <person name="Naranjo-Ortiz M."/>
            <person name="Looney B."/>
            <person name="Konkel Z."/>
            <person name="Slot J.C."/>
            <person name="Sakamoto Y."/>
            <person name="Steenwyk J.L."/>
            <person name="Rokas A."/>
            <person name="Carro J."/>
            <person name="Camarero S."/>
            <person name="Ferreira P."/>
            <person name="Molpeceres G."/>
            <person name="Ruiz-Duenas F.J."/>
            <person name="Serrano A."/>
            <person name="Henrissat B."/>
            <person name="Drula E."/>
            <person name="Hughes K.W."/>
            <person name="Mata J.L."/>
            <person name="Ishikawa N.K."/>
            <person name="Vargas-Isla R."/>
            <person name="Ushijima S."/>
            <person name="Smith C.A."/>
            <person name="Ahrendt S."/>
            <person name="Andreopoulos W."/>
            <person name="He G."/>
            <person name="Labutti K."/>
            <person name="Lipzen A."/>
            <person name="Ng V."/>
            <person name="Sandor L."/>
            <person name="Barry K."/>
            <person name="Martinez A.T."/>
            <person name="Xiao Y."/>
            <person name="Gibbons J.G."/>
            <person name="Terashima K."/>
            <person name="Hibbett D.S."/>
            <person name="Grigoriev I.V."/>
        </authorList>
    </citation>
    <scope>NUCLEOTIDE SEQUENCE</scope>
    <source>
        <strain evidence="3">TFB9207</strain>
    </source>
</reference>
<evidence type="ECO:0000256" key="1">
    <source>
        <dbReference type="SAM" id="MobiDB-lite"/>
    </source>
</evidence>
<keyword evidence="2" id="KW-1133">Transmembrane helix</keyword>
<evidence type="ECO:0000313" key="4">
    <source>
        <dbReference type="Proteomes" id="UP001163846"/>
    </source>
</evidence>
<sequence>MREYEACQKSSIAGRDNVIEIHEHSDHENRHSDPHNRIAHNRKSASARKPEYNDQDSTQVSGSKPPFPTNPLSLPPLLLEAFSHDPANVTSSTKRLKSYRAVDDIHNRLTKQREVFREFLDRNRNLGDKTSHLEEDILKSPIDALLRTLKDVEEHRLRVVDKEKEVSEMLKETQVVHAEVKKEYNNTLAHTSVVYPELSQITALEESYKDEYQHLWDLGMSFLTFLLDTITPFWRTYGKVIGDDVQDFLIVPIYRHEFTGEPKRYLLTRIPKRSLRHWVGLGMVFMCTLGTVVVQGRIALGSVRGGNWRLQVLDRWMNDIGLGSRAEGWGKWVRWGMVMPFWWMIILGQWGAVIGELVMVLMQVGMMLWWIGWSIGVVD</sequence>
<feature type="transmembrane region" description="Helical" evidence="2">
    <location>
        <begin position="341"/>
        <end position="362"/>
    </location>
</feature>
<dbReference type="Proteomes" id="UP001163846">
    <property type="component" value="Unassembled WGS sequence"/>
</dbReference>
<feature type="compositionally biased region" description="Basic residues" evidence="1">
    <location>
        <begin position="37"/>
        <end position="46"/>
    </location>
</feature>
<gene>
    <name evidence="3" type="ORF">F5878DRAFT_547911</name>
</gene>
<keyword evidence="4" id="KW-1185">Reference proteome</keyword>
<comment type="caution">
    <text evidence="3">The sequence shown here is derived from an EMBL/GenBank/DDBJ whole genome shotgun (WGS) entry which is preliminary data.</text>
</comment>
<dbReference type="EMBL" id="MU806901">
    <property type="protein sequence ID" value="KAJ3832625.1"/>
    <property type="molecule type" value="Genomic_DNA"/>
</dbReference>
<dbReference type="AlphaFoldDB" id="A0AA38NXU0"/>
<name>A0AA38NXU0_9AGAR</name>
<accession>A0AA38NXU0</accession>
<proteinExistence type="predicted"/>
<evidence type="ECO:0000313" key="3">
    <source>
        <dbReference type="EMBL" id="KAJ3832625.1"/>
    </source>
</evidence>
<organism evidence="3 4">
    <name type="scientific">Lentinula raphanica</name>
    <dbReference type="NCBI Taxonomy" id="153919"/>
    <lineage>
        <taxon>Eukaryota</taxon>
        <taxon>Fungi</taxon>
        <taxon>Dikarya</taxon>
        <taxon>Basidiomycota</taxon>
        <taxon>Agaricomycotina</taxon>
        <taxon>Agaricomycetes</taxon>
        <taxon>Agaricomycetidae</taxon>
        <taxon>Agaricales</taxon>
        <taxon>Marasmiineae</taxon>
        <taxon>Omphalotaceae</taxon>
        <taxon>Lentinula</taxon>
    </lineage>
</organism>
<feature type="region of interest" description="Disordered" evidence="1">
    <location>
        <begin position="22"/>
        <end position="72"/>
    </location>
</feature>
<keyword evidence="2" id="KW-0472">Membrane</keyword>